<dbReference type="GO" id="GO:0016757">
    <property type="term" value="F:glycosyltransferase activity"/>
    <property type="evidence" value="ECO:0007669"/>
    <property type="project" value="UniProtKB-KW"/>
</dbReference>
<sequence length="405" mass="45476">MWRAWPEKGISLLLDNLSANPRSVPSAFVAAVTGARHAAECLPKVLMYYPALKLNPFHELLYARAGEAETAVIPMADVTWLTEIGWTGRLGIHLHWLQGVLKGARSEEEARSMAQGFESLMAGWKERGIKIIWTVHNILPHQRRFPNAEVLLHKATAKYADLIHVMNKETAKLTRPWYQIPKSRAFYLPHPSYANWYGNVIGRSRARQMLGIADHEFVFLFFGSIQPYKGLIELVQAFDALKTRTPGRRLRLLIVGPNADPEYTNSLKERAVDAGVSLVPHGVPDEHIQVYFNASDAVVAPYLRSLNSGVALLAATFRKSMVAPDTGAMAEVLGARHPLLYDRTQDGLIDAMRRAMSYTPEARYFDEILERYEPGKISALFFAEVSKLLDGGAHLVRKRPQGRKK</sequence>
<accession>A0ABT7VXT6</accession>
<dbReference type="Gene3D" id="3.40.50.2000">
    <property type="entry name" value="Glycogen Phosphorylase B"/>
    <property type="match status" value="1"/>
</dbReference>
<dbReference type="EMBL" id="JAUDJE010000001">
    <property type="protein sequence ID" value="MDM9557751.1"/>
    <property type="molecule type" value="Genomic_DNA"/>
</dbReference>
<protein>
    <submittedName>
        <fullName evidence="2">Glycosyltransferase</fullName>
        <ecNumber evidence="2">2.4.-.-</ecNumber>
    </submittedName>
</protein>
<dbReference type="RefSeq" id="WP_289784203.1">
    <property type="nucleotide sequence ID" value="NZ_JAUDJE010000001.1"/>
</dbReference>
<dbReference type="SUPFAM" id="SSF53756">
    <property type="entry name" value="UDP-Glycosyltransferase/glycogen phosphorylase"/>
    <property type="match status" value="1"/>
</dbReference>
<dbReference type="Pfam" id="PF13692">
    <property type="entry name" value="Glyco_trans_1_4"/>
    <property type="match status" value="1"/>
</dbReference>
<dbReference type="PANTHER" id="PTHR46401:SF2">
    <property type="entry name" value="GLYCOSYLTRANSFERASE WBBK-RELATED"/>
    <property type="match status" value="1"/>
</dbReference>
<comment type="caution">
    <text evidence="2">The sequence shown here is derived from an EMBL/GenBank/DDBJ whole genome shotgun (WGS) entry which is preliminary data.</text>
</comment>
<keyword evidence="3" id="KW-1185">Reference proteome</keyword>
<evidence type="ECO:0000256" key="1">
    <source>
        <dbReference type="ARBA" id="ARBA00022679"/>
    </source>
</evidence>
<reference evidence="2" key="1">
    <citation type="submission" date="2023-06" db="EMBL/GenBank/DDBJ databases">
        <title>full genome analysis of Phenantherene degrader P3.</title>
        <authorList>
            <person name="Akbar A."/>
            <person name="Rahmeh R."/>
            <person name="Kishk M."/>
        </authorList>
    </citation>
    <scope>NUCLEOTIDE SEQUENCE</scope>
    <source>
        <strain evidence="2">P3</strain>
    </source>
</reference>
<evidence type="ECO:0000313" key="3">
    <source>
        <dbReference type="Proteomes" id="UP001175604"/>
    </source>
</evidence>
<keyword evidence="1 2" id="KW-0808">Transferase</keyword>
<proteinExistence type="predicted"/>
<dbReference type="PANTHER" id="PTHR46401">
    <property type="entry name" value="GLYCOSYLTRANSFERASE WBBK-RELATED"/>
    <property type="match status" value="1"/>
</dbReference>
<evidence type="ECO:0000313" key="2">
    <source>
        <dbReference type="EMBL" id="MDM9557751.1"/>
    </source>
</evidence>
<organism evidence="2 3">
    <name type="scientific">Bordetella petrii</name>
    <dbReference type="NCBI Taxonomy" id="94624"/>
    <lineage>
        <taxon>Bacteria</taxon>
        <taxon>Pseudomonadati</taxon>
        <taxon>Pseudomonadota</taxon>
        <taxon>Betaproteobacteria</taxon>
        <taxon>Burkholderiales</taxon>
        <taxon>Alcaligenaceae</taxon>
        <taxon>Bordetella</taxon>
    </lineage>
</organism>
<dbReference type="EC" id="2.4.-.-" evidence="2"/>
<keyword evidence="2" id="KW-0328">Glycosyltransferase</keyword>
<name>A0ABT7VXT6_9BORD</name>
<dbReference type="Proteomes" id="UP001175604">
    <property type="component" value="Unassembled WGS sequence"/>
</dbReference>
<gene>
    <name evidence="2" type="ORF">QUC21_01870</name>
</gene>